<dbReference type="EMBL" id="JACGWJ010000015">
    <property type="protein sequence ID" value="KAL0367850.1"/>
    <property type="molecule type" value="Genomic_DNA"/>
</dbReference>
<organism evidence="2">
    <name type="scientific">Sesamum radiatum</name>
    <name type="common">Black benniseed</name>
    <dbReference type="NCBI Taxonomy" id="300843"/>
    <lineage>
        <taxon>Eukaryota</taxon>
        <taxon>Viridiplantae</taxon>
        <taxon>Streptophyta</taxon>
        <taxon>Embryophyta</taxon>
        <taxon>Tracheophyta</taxon>
        <taxon>Spermatophyta</taxon>
        <taxon>Magnoliopsida</taxon>
        <taxon>eudicotyledons</taxon>
        <taxon>Gunneridae</taxon>
        <taxon>Pentapetalae</taxon>
        <taxon>asterids</taxon>
        <taxon>lamiids</taxon>
        <taxon>Lamiales</taxon>
        <taxon>Pedaliaceae</taxon>
        <taxon>Sesamum</taxon>
    </lineage>
</organism>
<dbReference type="AlphaFoldDB" id="A0AAW2QIY2"/>
<evidence type="ECO:0000313" key="2">
    <source>
        <dbReference type="EMBL" id="KAL0367850.1"/>
    </source>
</evidence>
<accession>A0AAW2QIY2</accession>
<reference evidence="2" key="1">
    <citation type="submission" date="2020-06" db="EMBL/GenBank/DDBJ databases">
        <authorList>
            <person name="Li T."/>
            <person name="Hu X."/>
            <person name="Zhang T."/>
            <person name="Song X."/>
            <person name="Zhang H."/>
            <person name="Dai N."/>
            <person name="Sheng W."/>
            <person name="Hou X."/>
            <person name="Wei L."/>
        </authorList>
    </citation>
    <scope>NUCLEOTIDE SEQUENCE</scope>
    <source>
        <strain evidence="2">G02</strain>
        <tissue evidence="2">Leaf</tissue>
    </source>
</reference>
<sequence>MQVDAKVCDLQQKLKESEDHEKELTDLKVALETKVSDLELRLQQSAAEMERASRTAPEKGKDGDFPVGHEAGEAGKAEGITTGREVYLQSEEH</sequence>
<gene>
    <name evidence="2" type="ORF">Sradi_3675100</name>
</gene>
<name>A0AAW2QIY2_SESRA</name>
<comment type="caution">
    <text evidence="2">The sequence shown here is derived from an EMBL/GenBank/DDBJ whole genome shotgun (WGS) entry which is preliminary data.</text>
</comment>
<evidence type="ECO:0000256" key="1">
    <source>
        <dbReference type="SAM" id="MobiDB-lite"/>
    </source>
</evidence>
<proteinExistence type="predicted"/>
<protein>
    <submittedName>
        <fullName evidence="2">Uncharacterized protein</fullName>
    </submittedName>
</protein>
<feature type="compositionally biased region" description="Basic and acidic residues" evidence="1">
    <location>
        <begin position="48"/>
        <end position="64"/>
    </location>
</feature>
<feature type="region of interest" description="Disordered" evidence="1">
    <location>
        <begin position="45"/>
        <end position="93"/>
    </location>
</feature>
<reference evidence="2" key="2">
    <citation type="journal article" date="2024" name="Plant">
        <title>Genomic evolution and insights into agronomic trait innovations of Sesamum species.</title>
        <authorList>
            <person name="Miao H."/>
            <person name="Wang L."/>
            <person name="Qu L."/>
            <person name="Liu H."/>
            <person name="Sun Y."/>
            <person name="Le M."/>
            <person name="Wang Q."/>
            <person name="Wei S."/>
            <person name="Zheng Y."/>
            <person name="Lin W."/>
            <person name="Duan Y."/>
            <person name="Cao H."/>
            <person name="Xiong S."/>
            <person name="Wang X."/>
            <person name="Wei L."/>
            <person name="Li C."/>
            <person name="Ma Q."/>
            <person name="Ju M."/>
            <person name="Zhao R."/>
            <person name="Li G."/>
            <person name="Mu C."/>
            <person name="Tian Q."/>
            <person name="Mei H."/>
            <person name="Zhang T."/>
            <person name="Gao T."/>
            <person name="Zhang H."/>
        </authorList>
    </citation>
    <scope>NUCLEOTIDE SEQUENCE</scope>
    <source>
        <strain evidence="2">G02</strain>
    </source>
</reference>